<name>A0A0N0E8F0_9HYPH</name>
<dbReference type="RefSeq" id="WP_144421017.1">
    <property type="nucleotide sequence ID" value="NZ_JXMU01000003.1"/>
</dbReference>
<accession>A0A0N0E8F0</accession>
<comment type="caution">
    <text evidence="1">The sequence shown here is derived from an EMBL/GenBank/DDBJ whole genome shotgun (WGS) entry which is preliminary data.</text>
</comment>
<dbReference type="EMBL" id="JXMU01000003">
    <property type="protein sequence ID" value="KPB02265.1"/>
    <property type="molecule type" value="Genomic_DNA"/>
</dbReference>
<dbReference type="AlphaFoldDB" id="A0A0N0E8F0"/>
<reference evidence="1 2" key="1">
    <citation type="submission" date="2015-01" db="EMBL/GenBank/DDBJ databases">
        <title>Ahrensia donghaiensis sp. nov., a novel dimethylsulphoniopropionate-cleavage bacterium isolated from seawater and emended descriptions of the genus Ahrensia and Ahrensia kielensis.</title>
        <authorList>
            <person name="Liu J."/>
        </authorList>
    </citation>
    <scope>NUCLEOTIDE SEQUENCE [LARGE SCALE GENOMIC DNA]</scope>
    <source>
        <strain evidence="1 2">LZD062</strain>
    </source>
</reference>
<sequence length="201" mass="22916">MNTEDLIGIINSKGLTYARIIARRTNVDHVLASHLRDLNDSRVDRALELRQKPVQSSLSKPSNYPNIRLNRINVDLDAELLKLTNEDDVAFIHTALVDNLSLEFVSVRNLCSDFTSRNLPVALHYLRLSTETAWQVFKRLAHGRSLKDDIREQFIQTYESLDFSTSVATVKSWQKDDLRAQEIYSRAANQTTTNSVRKAAS</sequence>
<proteinExistence type="predicted"/>
<protein>
    <submittedName>
        <fullName evidence="1">Uncharacterized protein</fullName>
    </submittedName>
</protein>
<evidence type="ECO:0000313" key="2">
    <source>
        <dbReference type="Proteomes" id="UP000038011"/>
    </source>
</evidence>
<dbReference type="OrthoDB" id="8437243at2"/>
<gene>
    <name evidence="1" type="ORF">SU32_03045</name>
</gene>
<evidence type="ECO:0000313" key="1">
    <source>
        <dbReference type="EMBL" id="KPB02265.1"/>
    </source>
</evidence>
<dbReference type="PATRIC" id="fig|1514904.3.peg.2311"/>
<keyword evidence="2" id="KW-1185">Reference proteome</keyword>
<dbReference type="Proteomes" id="UP000038011">
    <property type="component" value="Unassembled WGS sequence"/>
</dbReference>
<organism evidence="1 2">
    <name type="scientific">Ahrensia marina</name>
    <dbReference type="NCBI Taxonomy" id="1514904"/>
    <lineage>
        <taxon>Bacteria</taxon>
        <taxon>Pseudomonadati</taxon>
        <taxon>Pseudomonadota</taxon>
        <taxon>Alphaproteobacteria</taxon>
        <taxon>Hyphomicrobiales</taxon>
        <taxon>Ahrensiaceae</taxon>
        <taxon>Ahrensia</taxon>
    </lineage>
</organism>